<accession>A0A1N6IAZ4</accession>
<organism evidence="4 5">
    <name type="scientific">Agromyces cerinus subsp. cerinus</name>
    <dbReference type="NCBI Taxonomy" id="232089"/>
    <lineage>
        <taxon>Bacteria</taxon>
        <taxon>Bacillati</taxon>
        <taxon>Actinomycetota</taxon>
        <taxon>Actinomycetes</taxon>
        <taxon>Micrococcales</taxon>
        <taxon>Microbacteriaceae</taxon>
        <taxon>Agromyces</taxon>
    </lineage>
</organism>
<sequence>MSTPRNDARLIERMTLAEKASLTSGANFWNTKPVARLGVPSLMLTDGPHGLRKQGGAADHLGLNASIPATCFPPAATLANSWDRDLVGRVGEALGDEASAERVSVLLGPGLNIKRNPLAGRNFEYFSEDPLLSGVLAASKVRGIQSRGVAASVKHFAVNSQETHRMSIDEIVDVRALHEIYLEGFRIAITEGDVWTVMSAYNRVNGTYANENRHLLDEILRKTWGFDGLVVTDWGGNNDRVSGLLVGNALEMPSTNGVTDREVVRAVENGSLDESVLDARVAELLAVIERTRLGEPSVVDYDAHHELAVEAARRSIVLLENRRSILPLGADAGRVAVIGDFAARPRYQGAGSSLVNPTRIDAALDALRESELDVIGYEPGFARMDRRSSGRRRRAVRLAKRADVVLLFLGLDESAEAEGVDRSHMRLAENQLALVRELTALDVPVVVVLAGGAPVELPFADDVDAVVHTYLAGQGGGRAVAEVLTGTVNPGGRLAETYPLRYEDVASSATFGRTEATSEHREHVYVGYRYFDKIGAAVRYPFGHGLGYTTFAYSDLTAGPTAAHVTVTNTGDRAGTETVQLYVEAPDAAAGTVRAPRELRGFAKVELAPGESATVEIPYAEHAFDVFDAEADAWVTTGGTYLVMAGASSRDLRLSAELEVAGAPMPRPEASALQHYTTGRVELVGDAEYAALLGRELPDSMWPADQPLTRDDIVAQTRGRGGFASVMYGVIDGASRLVMRLGRPLAANNIRFALDLPFRSIARLSGGSVSDEMVDALLIAVNGRFWRGATRFVAAWRTQRRTARTRRED</sequence>
<dbReference type="GO" id="GO:0004553">
    <property type="term" value="F:hydrolase activity, hydrolyzing O-glycosyl compounds"/>
    <property type="evidence" value="ECO:0007669"/>
    <property type="project" value="InterPro"/>
</dbReference>
<evidence type="ECO:0000259" key="3">
    <source>
        <dbReference type="SMART" id="SM01217"/>
    </source>
</evidence>
<dbReference type="Proteomes" id="UP000184699">
    <property type="component" value="Unassembled WGS sequence"/>
</dbReference>
<dbReference type="Pfam" id="PF01915">
    <property type="entry name" value="Glyco_hydro_3_C"/>
    <property type="match status" value="1"/>
</dbReference>
<dbReference type="PANTHER" id="PTHR42715:SF10">
    <property type="entry name" value="BETA-GLUCOSIDASE"/>
    <property type="match status" value="1"/>
</dbReference>
<dbReference type="InterPro" id="IPR036962">
    <property type="entry name" value="Glyco_hydro_3_N_sf"/>
</dbReference>
<dbReference type="Pfam" id="PF14310">
    <property type="entry name" value="Fn3-like"/>
    <property type="match status" value="1"/>
</dbReference>
<dbReference type="AlphaFoldDB" id="A0A1N6IAZ4"/>
<dbReference type="InterPro" id="IPR001764">
    <property type="entry name" value="Glyco_hydro_3_N"/>
</dbReference>
<evidence type="ECO:0000256" key="1">
    <source>
        <dbReference type="ARBA" id="ARBA00005336"/>
    </source>
</evidence>
<dbReference type="Gene3D" id="3.20.20.300">
    <property type="entry name" value="Glycoside hydrolase, family 3, N-terminal domain"/>
    <property type="match status" value="1"/>
</dbReference>
<reference evidence="5" key="1">
    <citation type="submission" date="2016-11" db="EMBL/GenBank/DDBJ databases">
        <authorList>
            <person name="Varghese N."/>
            <person name="Submissions S."/>
        </authorList>
    </citation>
    <scope>NUCLEOTIDE SEQUENCE [LARGE SCALE GENOMIC DNA]</scope>
    <source>
        <strain evidence="5">DSM 8595</strain>
    </source>
</reference>
<proteinExistence type="inferred from homology"/>
<dbReference type="Pfam" id="PF00933">
    <property type="entry name" value="Glyco_hydro_3"/>
    <property type="match status" value="1"/>
</dbReference>
<dbReference type="SMART" id="SM01217">
    <property type="entry name" value="Fn3_like"/>
    <property type="match status" value="1"/>
</dbReference>
<evidence type="ECO:0000256" key="2">
    <source>
        <dbReference type="ARBA" id="ARBA00022801"/>
    </source>
</evidence>
<dbReference type="InterPro" id="IPR050288">
    <property type="entry name" value="Cellulose_deg_GH3"/>
</dbReference>
<dbReference type="PRINTS" id="PR00133">
    <property type="entry name" value="GLHYDRLASE3"/>
</dbReference>
<protein>
    <submittedName>
        <fullName evidence="4">Beta-glucosidase</fullName>
    </submittedName>
</protein>
<dbReference type="Gene3D" id="3.40.50.1700">
    <property type="entry name" value="Glycoside hydrolase family 3 C-terminal domain"/>
    <property type="match status" value="1"/>
</dbReference>
<dbReference type="PANTHER" id="PTHR42715">
    <property type="entry name" value="BETA-GLUCOSIDASE"/>
    <property type="match status" value="1"/>
</dbReference>
<keyword evidence="5" id="KW-1185">Reference proteome</keyword>
<dbReference type="InterPro" id="IPR017853">
    <property type="entry name" value="GH"/>
</dbReference>
<dbReference type="EMBL" id="FSRJ01000006">
    <property type="protein sequence ID" value="SIO29149.1"/>
    <property type="molecule type" value="Genomic_DNA"/>
</dbReference>
<dbReference type="Gene3D" id="2.60.40.10">
    <property type="entry name" value="Immunoglobulins"/>
    <property type="match status" value="1"/>
</dbReference>
<dbReference type="InterPro" id="IPR026891">
    <property type="entry name" value="Fn3-like"/>
</dbReference>
<comment type="similarity">
    <text evidence="1">Belongs to the glycosyl hydrolase 3 family.</text>
</comment>
<feature type="domain" description="Fibronectin type III-like" evidence="3">
    <location>
        <begin position="577"/>
        <end position="649"/>
    </location>
</feature>
<dbReference type="InterPro" id="IPR036881">
    <property type="entry name" value="Glyco_hydro_3_C_sf"/>
</dbReference>
<gene>
    <name evidence="4" type="ORF">SAMN05443544_3846</name>
</gene>
<dbReference type="SUPFAM" id="SSF51445">
    <property type="entry name" value="(Trans)glycosidases"/>
    <property type="match status" value="1"/>
</dbReference>
<name>A0A1N6IAZ4_9MICO</name>
<dbReference type="RefSeq" id="WP_200802778.1">
    <property type="nucleotide sequence ID" value="NZ_FSRJ01000006.1"/>
</dbReference>
<dbReference type="InterPro" id="IPR013783">
    <property type="entry name" value="Ig-like_fold"/>
</dbReference>
<keyword evidence="2" id="KW-0378">Hydrolase</keyword>
<evidence type="ECO:0000313" key="4">
    <source>
        <dbReference type="EMBL" id="SIO29149.1"/>
    </source>
</evidence>
<dbReference type="InterPro" id="IPR002772">
    <property type="entry name" value="Glyco_hydro_3_C"/>
</dbReference>
<evidence type="ECO:0000313" key="5">
    <source>
        <dbReference type="Proteomes" id="UP000184699"/>
    </source>
</evidence>
<dbReference type="GO" id="GO:0005975">
    <property type="term" value="P:carbohydrate metabolic process"/>
    <property type="evidence" value="ECO:0007669"/>
    <property type="project" value="InterPro"/>
</dbReference>
<dbReference type="STRING" id="232089.SAMN05443544_3846"/>
<dbReference type="SUPFAM" id="SSF52279">
    <property type="entry name" value="Beta-D-glucan exohydrolase, C-terminal domain"/>
    <property type="match status" value="1"/>
</dbReference>